<dbReference type="InterPro" id="IPR014044">
    <property type="entry name" value="CAP_dom"/>
</dbReference>
<dbReference type="OrthoDB" id="337038at2759"/>
<name>A0A8S9WXW7_APOLU</name>
<reference evidence="3" key="1">
    <citation type="journal article" date="2021" name="Mol. Ecol. Resour.">
        <title>Apolygus lucorum genome provides insights into omnivorousness and mesophyll feeding.</title>
        <authorList>
            <person name="Liu Y."/>
            <person name="Liu H."/>
            <person name="Wang H."/>
            <person name="Huang T."/>
            <person name="Liu B."/>
            <person name="Yang B."/>
            <person name="Yin L."/>
            <person name="Li B."/>
            <person name="Zhang Y."/>
            <person name="Zhang S."/>
            <person name="Jiang F."/>
            <person name="Zhang X."/>
            <person name="Ren Y."/>
            <person name="Wang B."/>
            <person name="Wang S."/>
            <person name="Lu Y."/>
            <person name="Wu K."/>
            <person name="Fan W."/>
            <person name="Wang G."/>
        </authorList>
    </citation>
    <scope>NUCLEOTIDE SEQUENCE</scope>
    <source>
        <strain evidence="3">12Hb</strain>
    </source>
</reference>
<dbReference type="AlphaFoldDB" id="A0A8S9WXW7"/>
<dbReference type="SMART" id="SM00198">
    <property type="entry name" value="SCP"/>
    <property type="match status" value="1"/>
</dbReference>
<dbReference type="EMBL" id="WIXP02000012">
    <property type="protein sequence ID" value="KAF6201770.1"/>
    <property type="molecule type" value="Genomic_DNA"/>
</dbReference>
<dbReference type="Pfam" id="PF00188">
    <property type="entry name" value="CAP"/>
    <property type="match status" value="1"/>
</dbReference>
<dbReference type="InterPro" id="IPR035940">
    <property type="entry name" value="CAP_sf"/>
</dbReference>
<proteinExistence type="predicted"/>
<dbReference type="Gene3D" id="3.40.33.10">
    <property type="entry name" value="CAP"/>
    <property type="match status" value="1"/>
</dbReference>
<keyword evidence="4" id="KW-1185">Reference proteome</keyword>
<protein>
    <recommendedName>
        <fullName evidence="2">SCP domain-containing protein</fullName>
    </recommendedName>
</protein>
<evidence type="ECO:0000313" key="3">
    <source>
        <dbReference type="EMBL" id="KAF6201770.1"/>
    </source>
</evidence>
<gene>
    <name evidence="3" type="ORF">GE061_004165</name>
</gene>
<feature type="domain" description="SCP" evidence="2">
    <location>
        <begin position="120"/>
        <end position="263"/>
    </location>
</feature>
<dbReference type="SUPFAM" id="SSF55797">
    <property type="entry name" value="PR-1-like"/>
    <property type="match status" value="1"/>
</dbReference>
<sequence length="312" mass="34655">MGMSHSAQKIISRPIPTKKTLSDWLGQSKDRAADYRCSSLERQTKDACVAREQVCDKTCPDKVENKQFEQSKRACESPEAAKRRKRQELRASYPLMDKLTQKERHKLLNIGAVLPLSGSSFTNAMLKIHNSYRADHGVPPLRMSKNLNKLAQLRAEGLVSFCARTSTDLKGIPGIPSAVGENIFDQVSNYRVVPSSAMACAHWYSCAEQFNYTSMNSKPGKKAVLFMNMIWKETQEIGTGRAVSSNGNVVIVTLYFPKAEIPSKIRENVFPPNGGSLTNWPHKLIKEATPALENSKPNRSNTPSINKGSTVI</sequence>
<evidence type="ECO:0000256" key="1">
    <source>
        <dbReference type="SAM" id="MobiDB-lite"/>
    </source>
</evidence>
<dbReference type="InterPro" id="IPR001283">
    <property type="entry name" value="CRISP-related"/>
</dbReference>
<dbReference type="PANTHER" id="PTHR10334">
    <property type="entry name" value="CYSTEINE-RICH SECRETORY PROTEIN-RELATED"/>
    <property type="match status" value="1"/>
</dbReference>
<dbReference type="Proteomes" id="UP000466442">
    <property type="component" value="Linkage Group LG12"/>
</dbReference>
<feature type="compositionally biased region" description="Polar residues" evidence="1">
    <location>
        <begin position="295"/>
        <end position="312"/>
    </location>
</feature>
<accession>A0A8S9WXW7</accession>
<evidence type="ECO:0000259" key="2">
    <source>
        <dbReference type="SMART" id="SM00198"/>
    </source>
</evidence>
<dbReference type="GO" id="GO:0005576">
    <property type="term" value="C:extracellular region"/>
    <property type="evidence" value="ECO:0007669"/>
    <property type="project" value="UniProtKB-SubCell"/>
</dbReference>
<evidence type="ECO:0000313" key="4">
    <source>
        <dbReference type="Proteomes" id="UP000466442"/>
    </source>
</evidence>
<feature type="region of interest" description="Disordered" evidence="1">
    <location>
        <begin position="289"/>
        <end position="312"/>
    </location>
</feature>
<organism evidence="3 4">
    <name type="scientific">Apolygus lucorum</name>
    <name type="common">Small green plant bug</name>
    <name type="synonym">Lygocoris lucorum</name>
    <dbReference type="NCBI Taxonomy" id="248454"/>
    <lineage>
        <taxon>Eukaryota</taxon>
        <taxon>Metazoa</taxon>
        <taxon>Ecdysozoa</taxon>
        <taxon>Arthropoda</taxon>
        <taxon>Hexapoda</taxon>
        <taxon>Insecta</taxon>
        <taxon>Pterygota</taxon>
        <taxon>Neoptera</taxon>
        <taxon>Paraneoptera</taxon>
        <taxon>Hemiptera</taxon>
        <taxon>Heteroptera</taxon>
        <taxon>Panheteroptera</taxon>
        <taxon>Cimicomorpha</taxon>
        <taxon>Miridae</taxon>
        <taxon>Mirini</taxon>
        <taxon>Apolygus</taxon>
    </lineage>
</organism>
<comment type="caution">
    <text evidence="3">The sequence shown here is derived from an EMBL/GenBank/DDBJ whole genome shotgun (WGS) entry which is preliminary data.</text>
</comment>